<protein>
    <recommendedName>
        <fullName evidence="5">Glycosyltransferase 2-like domain-containing protein</fullName>
    </recommendedName>
</protein>
<dbReference type="InterPro" id="IPR029063">
    <property type="entry name" value="SAM-dependent_MTases_sf"/>
</dbReference>
<evidence type="ECO:0008006" key="5">
    <source>
        <dbReference type="Google" id="ProtNLM"/>
    </source>
</evidence>
<dbReference type="InterPro" id="IPR013216">
    <property type="entry name" value="Methyltransf_11"/>
</dbReference>
<dbReference type="SUPFAM" id="SSF53335">
    <property type="entry name" value="S-adenosyl-L-methionine-dependent methyltransferases"/>
    <property type="match status" value="1"/>
</dbReference>
<dbReference type="GO" id="GO:0006487">
    <property type="term" value="P:protein N-linked glycosylation"/>
    <property type="evidence" value="ECO:0007669"/>
    <property type="project" value="TreeGrafter"/>
</dbReference>
<accession>A0A1G2K5F3</accession>
<dbReference type="Pfam" id="PF00535">
    <property type="entry name" value="Glycos_transf_2"/>
    <property type="match status" value="1"/>
</dbReference>
<evidence type="ECO:0000259" key="2">
    <source>
        <dbReference type="Pfam" id="PF08241"/>
    </source>
</evidence>
<dbReference type="AlphaFoldDB" id="A0A1G2K5F3"/>
<dbReference type="SUPFAM" id="SSF53448">
    <property type="entry name" value="Nucleotide-diphospho-sugar transferases"/>
    <property type="match status" value="1"/>
</dbReference>
<dbReference type="Gene3D" id="3.90.550.10">
    <property type="entry name" value="Spore Coat Polysaccharide Biosynthesis Protein SpsA, Chain A"/>
    <property type="match status" value="1"/>
</dbReference>
<dbReference type="InterPro" id="IPR029044">
    <property type="entry name" value="Nucleotide-diphossugar_trans"/>
</dbReference>
<proteinExistence type="predicted"/>
<dbReference type="Pfam" id="PF08241">
    <property type="entry name" value="Methyltransf_11"/>
    <property type="match status" value="1"/>
</dbReference>
<evidence type="ECO:0000259" key="1">
    <source>
        <dbReference type="Pfam" id="PF00535"/>
    </source>
</evidence>
<evidence type="ECO:0000313" key="3">
    <source>
        <dbReference type="EMBL" id="OGZ94656.1"/>
    </source>
</evidence>
<dbReference type="InterPro" id="IPR001173">
    <property type="entry name" value="Glyco_trans_2-like"/>
</dbReference>
<name>A0A1G2K5F3_9BACT</name>
<dbReference type="EMBL" id="MHQC01000032">
    <property type="protein sequence ID" value="OGZ94656.1"/>
    <property type="molecule type" value="Genomic_DNA"/>
</dbReference>
<dbReference type="Proteomes" id="UP000177152">
    <property type="component" value="Unassembled WGS sequence"/>
</dbReference>
<gene>
    <name evidence="3" type="ORF">A2633_01400</name>
</gene>
<feature type="domain" description="Glycosyltransferase 2-like" evidence="1">
    <location>
        <begin position="244"/>
        <end position="380"/>
    </location>
</feature>
<evidence type="ECO:0000313" key="4">
    <source>
        <dbReference type="Proteomes" id="UP000177152"/>
    </source>
</evidence>
<sequence>MDEGQDILAKKKREVLENYRKNAVKRKAQIERNRYYYNYIGHILKFLVEPEKKVLLLKSDLGDFLDAVKPKIGVGLDYCEELANFAKEKYPQYRFMRADFEALPMSEVFDYVLLVNLIDDIVDVEKHFTELHKVSNERTRIIIVNHNFLWYPLIKAGEKLGLKMKQPALNWVSLSDISNMLHLAGFEIIKQEHEVIFPKYIPVISRFLNRFIAKIPLINRLCFLQVLVAKKISSPKDPHAYSVSVIIPCKNERENIEGAVMRVPKMGKGTELIFIDDKSDDGTGDEVRKCIKRYPNKNIKLFLGPGVSKAKAVWEGFSHASGDILMILDADLTVLPEELPYFYNALIQGRGEFINGSRMVYPMEQDAMRPFNIIGNKFFSVVFSYLLGRPIKDTLCGTKVFWRADYERMRQFFHTWGTEDRWGDYELLFSASKINLEIIDVPVHYVSRVYGETKMKKRLYNGVVMLKMCVAAFRKLKLM</sequence>
<comment type="caution">
    <text evidence="3">The sequence shown here is derived from an EMBL/GenBank/DDBJ whole genome shotgun (WGS) entry which is preliminary data.</text>
</comment>
<dbReference type="Gene3D" id="3.40.50.150">
    <property type="entry name" value="Vaccinia Virus protein VP39"/>
    <property type="match status" value="1"/>
</dbReference>
<dbReference type="PANTHER" id="PTHR10859:SF91">
    <property type="entry name" value="DOLICHYL-PHOSPHATE BETA-GLUCOSYLTRANSFERASE"/>
    <property type="match status" value="1"/>
</dbReference>
<feature type="domain" description="Methyltransferase type 11" evidence="2">
    <location>
        <begin position="74"/>
        <end position="137"/>
    </location>
</feature>
<reference evidence="3 4" key="1">
    <citation type="journal article" date="2016" name="Nat. Commun.">
        <title>Thousands of microbial genomes shed light on interconnected biogeochemical processes in an aquifer system.</title>
        <authorList>
            <person name="Anantharaman K."/>
            <person name="Brown C.T."/>
            <person name="Hug L.A."/>
            <person name="Sharon I."/>
            <person name="Castelle C.J."/>
            <person name="Probst A.J."/>
            <person name="Thomas B.C."/>
            <person name="Singh A."/>
            <person name="Wilkins M.J."/>
            <person name="Karaoz U."/>
            <person name="Brodie E.L."/>
            <person name="Williams K.H."/>
            <person name="Hubbard S.S."/>
            <person name="Banfield J.F."/>
        </authorList>
    </citation>
    <scope>NUCLEOTIDE SEQUENCE [LARGE SCALE GENOMIC DNA]</scope>
</reference>
<dbReference type="PANTHER" id="PTHR10859">
    <property type="entry name" value="GLYCOSYL TRANSFERASE"/>
    <property type="match status" value="1"/>
</dbReference>
<organism evidence="3 4">
    <name type="scientific">Candidatus Sungbacteria bacterium RIFCSPHIGHO2_01_FULL_47_32</name>
    <dbReference type="NCBI Taxonomy" id="1802264"/>
    <lineage>
        <taxon>Bacteria</taxon>
        <taxon>Candidatus Sungiibacteriota</taxon>
    </lineage>
</organism>
<dbReference type="CDD" id="cd04179">
    <property type="entry name" value="DPM_DPG-synthase_like"/>
    <property type="match status" value="1"/>
</dbReference>